<dbReference type="EMBL" id="CACRXK020002780">
    <property type="protein sequence ID" value="CAB3996015.1"/>
    <property type="molecule type" value="Genomic_DNA"/>
</dbReference>
<keyword evidence="2" id="KW-1185">Reference proteome</keyword>
<dbReference type="AlphaFoldDB" id="A0A6S7GWM9"/>
<organism evidence="1 2">
    <name type="scientific">Paramuricea clavata</name>
    <name type="common">Red gorgonian</name>
    <name type="synonym">Violescent sea-whip</name>
    <dbReference type="NCBI Taxonomy" id="317549"/>
    <lineage>
        <taxon>Eukaryota</taxon>
        <taxon>Metazoa</taxon>
        <taxon>Cnidaria</taxon>
        <taxon>Anthozoa</taxon>
        <taxon>Octocorallia</taxon>
        <taxon>Malacalcyonacea</taxon>
        <taxon>Plexauridae</taxon>
        <taxon>Paramuricea</taxon>
    </lineage>
</organism>
<proteinExistence type="predicted"/>
<dbReference type="GO" id="GO:0032979">
    <property type="term" value="P:protein insertion into mitochondrial inner membrane from matrix"/>
    <property type="evidence" value="ECO:0007669"/>
    <property type="project" value="TreeGrafter"/>
</dbReference>
<evidence type="ECO:0000313" key="2">
    <source>
        <dbReference type="Proteomes" id="UP001152795"/>
    </source>
</evidence>
<dbReference type="OrthoDB" id="7249367at2759"/>
<dbReference type="GO" id="GO:0043022">
    <property type="term" value="F:ribosome binding"/>
    <property type="evidence" value="ECO:0007669"/>
    <property type="project" value="TreeGrafter"/>
</dbReference>
<reference evidence="1" key="1">
    <citation type="submission" date="2020-04" db="EMBL/GenBank/DDBJ databases">
        <authorList>
            <person name="Alioto T."/>
            <person name="Alioto T."/>
            <person name="Gomez Garrido J."/>
        </authorList>
    </citation>
    <scope>NUCLEOTIDE SEQUENCE</scope>
    <source>
        <strain evidence="1">A484AB</strain>
    </source>
</reference>
<protein>
    <submittedName>
        <fullName evidence="1">Uncharacterized protein</fullName>
    </submittedName>
</protein>
<name>A0A6S7GWM9_PARCT</name>
<accession>A0A6S7GWM9</accession>
<gene>
    <name evidence="1" type="ORF">PACLA_8A011187</name>
</gene>
<dbReference type="PANTHER" id="PTHR13333:SF5">
    <property type="entry name" value="M-AAA PROTEASE-INTERACTING PROTEIN 1, MITOCHONDRIAL"/>
    <property type="match status" value="1"/>
</dbReference>
<sequence length="247" mass="28616">MATSACRSLHGQQCLYKFKPWITSLSFIFRQYHAVTLNTNTCCFSGTFWKSHERTNRLTKNYFSNKPHRVSVVVSRGPLKWISNKFKLFLVNSYFDADFDEETFLEGAKQAVITVSALVSERKFNKLQGLLTCEAIENLKDEMLNNVESYRITMDDILQTNIHDIGFQYDEAEKGKKWLHVTVSYICQGVEQKERANTTLVRIPLPRITRFSFRKECTTGVEDDWIITQVINFKQDQWRKLGGGQGG</sequence>
<evidence type="ECO:0000313" key="1">
    <source>
        <dbReference type="EMBL" id="CAB3996015.1"/>
    </source>
</evidence>
<comment type="caution">
    <text evidence="1">The sequence shown here is derived from an EMBL/GenBank/DDBJ whole genome shotgun (WGS) entry which is preliminary data.</text>
</comment>
<dbReference type="Proteomes" id="UP001152795">
    <property type="component" value="Unassembled WGS sequence"/>
</dbReference>
<dbReference type="PANTHER" id="PTHR13333">
    <property type="entry name" value="M-AAA PROTEASE-INTERACTING PROTEIN 1, MITOCHONDRIAL"/>
    <property type="match status" value="1"/>
</dbReference>
<dbReference type="GO" id="GO:0005743">
    <property type="term" value="C:mitochondrial inner membrane"/>
    <property type="evidence" value="ECO:0007669"/>
    <property type="project" value="TreeGrafter"/>
</dbReference>